<dbReference type="PANTHER" id="PTHR43289:SF6">
    <property type="entry name" value="SERINE_THREONINE-PROTEIN KINASE NEKL-3"/>
    <property type="match status" value="1"/>
</dbReference>
<dbReference type="PROSITE" id="PS50011">
    <property type="entry name" value="PROTEIN_KINASE_DOM"/>
    <property type="match status" value="1"/>
</dbReference>
<dbReference type="SUPFAM" id="SSF56112">
    <property type="entry name" value="Protein kinase-like (PK-like)"/>
    <property type="match status" value="1"/>
</dbReference>
<dbReference type="Proteomes" id="UP000437736">
    <property type="component" value="Unassembled WGS sequence"/>
</dbReference>
<accession>A0ABW9QZK3</accession>
<evidence type="ECO:0000313" key="9">
    <source>
        <dbReference type="Proteomes" id="UP000437736"/>
    </source>
</evidence>
<dbReference type="InterPro" id="IPR000719">
    <property type="entry name" value="Prot_kinase_dom"/>
</dbReference>
<evidence type="ECO:0000313" key="8">
    <source>
        <dbReference type="EMBL" id="MST34986.1"/>
    </source>
</evidence>
<protein>
    <recommendedName>
        <fullName evidence="1">non-specific serine/threonine protein kinase</fullName>
        <ecNumber evidence="1">2.7.11.1</ecNumber>
    </recommendedName>
</protein>
<evidence type="ECO:0000256" key="1">
    <source>
        <dbReference type="ARBA" id="ARBA00012513"/>
    </source>
</evidence>
<comment type="caution">
    <text evidence="8">The sequence shown here is derived from an EMBL/GenBank/DDBJ whole genome shotgun (WGS) entry which is preliminary data.</text>
</comment>
<keyword evidence="2" id="KW-0723">Serine/threonine-protein kinase</keyword>
<evidence type="ECO:0000256" key="2">
    <source>
        <dbReference type="ARBA" id="ARBA00022527"/>
    </source>
</evidence>
<keyword evidence="4" id="KW-0547">Nucleotide-binding</keyword>
<keyword evidence="5" id="KW-0418">Kinase</keyword>
<evidence type="ECO:0000256" key="6">
    <source>
        <dbReference type="ARBA" id="ARBA00022840"/>
    </source>
</evidence>
<dbReference type="EMBL" id="WJHE01001342">
    <property type="protein sequence ID" value="MST34986.1"/>
    <property type="molecule type" value="Genomic_DNA"/>
</dbReference>
<evidence type="ECO:0000256" key="4">
    <source>
        <dbReference type="ARBA" id="ARBA00022741"/>
    </source>
</evidence>
<keyword evidence="9" id="KW-1185">Reference proteome</keyword>
<organism evidence="8 9">
    <name type="scientific">Acidiferrimicrobium australe</name>
    <dbReference type="NCBI Taxonomy" id="2664430"/>
    <lineage>
        <taxon>Bacteria</taxon>
        <taxon>Bacillati</taxon>
        <taxon>Actinomycetota</taxon>
        <taxon>Acidimicrobiia</taxon>
        <taxon>Acidimicrobiales</taxon>
        <taxon>Acidimicrobiaceae</taxon>
        <taxon>Acidiferrimicrobium</taxon>
    </lineage>
</organism>
<feature type="domain" description="Protein kinase" evidence="7">
    <location>
        <begin position="1"/>
        <end position="153"/>
    </location>
</feature>
<name>A0ABW9QZK3_9ACTN</name>
<dbReference type="EC" id="2.7.11.1" evidence="1"/>
<dbReference type="Gene3D" id="1.10.510.10">
    <property type="entry name" value="Transferase(Phosphotransferase) domain 1"/>
    <property type="match status" value="1"/>
</dbReference>
<evidence type="ECO:0000256" key="5">
    <source>
        <dbReference type="ARBA" id="ARBA00022777"/>
    </source>
</evidence>
<evidence type="ECO:0000256" key="3">
    <source>
        <dbReference type="ARBA" id="ARBA00022679"/>
    </source>
</evidence>
<sequence>MAAAARAAHDLHEAGWAHGDIRGGTILLDAGQGLLDLPLATATDLPPTVARVGAAEELDGVEPDRLWGAGPTRASDVYALGAVLHRHLTRGLLHPDLPGDPVVTAVQRVLVERPRVDTELHGPAADLVRACLDPDPGRRPSSALAVAERLEELAAA</sequence>
<keyword evidence="3" id="KW-0808">Transferase</keyword>
<dbReference type="PANTHER" id="PTHR43289">
    <property type="entry name" value="MITOGEN-ACTIVATED PROTEIN KINASE KINASE KINASE 20-RELATED"/>
    <property type="match status" value="1"/>
</dbReference>
<gene>
    <name evidence="8" type="ORF">GHK86_19935</name>
</gene>
<proteinExistence type="predicted"/>
<reference evidence="8 9" key="1">
    <citation type="submission" date="2019-11" db="EMBL/GenBank/DDBJ databases">
        <title>Acidiferrimicrobium australis gen. nov., sp. nov., an acidophilic and obligately heterotrophic, member of the Actinobacteria that catalyses dissimilatory oxido- reduction of iron isolated from metal-rich acidic water in Chile.</title>
        <authorList>
            <person name="Gonzalez D."/>
            <person name="Huber K."/>
            <person name="Hedrich S."/>
            <person name="Rojas-Villalobos C."/>
            <person name="Quatrini R."/>
            <person name="Dinamarca M.A."/>
            <person name="Schwarz A."/>
            <person name="Canales C."/>
            <person name="Nancucheo I."/>
        </authorList>
    </citation>
    <scope>NUCLEOTIDE SEQUENCE [LARGE SCALE GENOMIC DNA]</scope>
    <source>
        <strain evidence="8 9">USS-CCA1</strain>
    </source>
</reference>
<evidence type="ECO:0000259" key="7">
    <source>
        <dbReference type="PROSITE" id="PS50011"/>
    </source>
</evidence>
<dbReference type="InterPro" id="IPR011009">
    <property type="entry name" value="Kinase-like_dom_sf"/>
</dbReference>
<keyword evidence="6" id="KW-0067">ATP-binding</keyword>